<accession>A0A074WR90</accession>
<dbReference type="RefSeq" id="XP_013429812.1">
    <property type="nucleotide sequence ID" value="XM_013574358.1"/>
</dbReference>
<keyword evidence="7" id="KW-1185">Reference proteome</keyword>
<evidence type="ECO:0000313" key="6">
    <source>
        <dbReference type="EMBL" id="KEQ75685.1"/>
    </source>
</evidence>
<dbReference type="HOGENOM" id="CLU_018394_3_0_1"/>
<dbReference type="InterPro" id="IPR019363">
    <property type="entry name" value="LDAH"/>
</dbReference>
<dbReference type="GeneID" id="25414897"/>
<dbReference type="SUPFAM" id="SSF53474">
    <property type="entry name" value="alpha/beta-Hydrolases"/>
    <property type="match status" value="1"/>
</dbReference>
<comment type="subcellular location">
    <subcellularLocation>
        <location evidence="1">Lipid droplet</location>
    </subcellularLocation>
</comment>
<keyword evidence="4" id="KW-0378">Hydrolase</keyword>
<comment type="similarity">
    <text evidence="2">Belongs to the AB hydrolase superfamily. LDAH family.</text>
</comment>
<sequence length="339" mass="37329">MAVEDSVDLTHVGSTGSSRDPLLVFFITGNPGLIEYYRTFLTLCFDSLRTNYSDLHIKVAGTSLRGFGVQDQNRQHQANDGAEGPYDLDQQIEHIGQMLERTIQSHARQGSSTKVILMGHSVGSYILLEVLRRRKQSPTTQQLSNDTKVIGGICLFPTVTHIAKSPSGKKFSLFFAIPYFAAIAGVVVRLLFSWVPFGVLQAIVGLVTGFPALAAEPTTAFIKSQGGVRQALYLAGHEMETITADAWDDELWGISKVQNSSSNKTKLYFYFGTDDHWVANETRDELIAARAATGQSGDEDKPTMEIDMHGTPHGFCIKHNDLVAKKVEQYIAELMQNVA</sequence>
<dbReference type="GO" id="GO:0016298">
    <property type="term" value="F:lipase activity"/>
    <property type="evidence" value="ECO:0007669"/>
    <property type="project" value="InterPro"/>
</dbReference>
<dbReference type="PANTHER" id="PTHR13390:SF0">
    <property type="entry name" value="LIPID DROPLET-ASSOCIATED HYDROLASE"/>
    <property type="match status" value="1"/>
</dbReference>
<gene>
    <name evidence="6" type="ORF">M436DRAFT_71151</name>
</gene>
<dbReference type="AlphaFoldDB" id="A0A074WR90"/>
<evidence type="ECO:0000256" key="1">
    <source>
        <dbReference type="ARBA" id="ARBA00004502"/>
    </source>
</evidence>
<evidence type="ECO:0000256" key="3">
    <source>
        <dbReference type="ARBA" id="ARBA00022677"/>
    </source>
</evidence>
<dbReference type="Proteomes" id="UP000027730">
    <property type="component" value="Unassembled WGS sequence"/>
</dbReference>
<protein>
    <recommendedName>
        <fullName evidence="8">Lipid droplet-associated hydrolase</fullName>
    </recommendedName>
</protein>
<dbReference type="GO" id="GO:0005811">
    <property type="term" value="C:lipid droplet"/>
    <property type="evidence" value="ECO:0007669"/>
    <property type="project" value="UniProtKB-SubCell"/>
</dbReference>
<evidence type="ECO:0000256" key="5">
    <source>
        <dbReference type="SAM" id="Phobius"/>
    </source>
</evidence>
<dbReference type="GO" id="GO:0019915">
    <property type="term" value="P:lipid storage"/>
    <property type="evidence" value="ECO:0007669"/>
    <property type="project" value="InterPro"/>
</dbReference>
<evidence type="ECO:0000313" key="7">
    <source>
        <dbReference type="Proteomes" id="UP000027730"/>
    </source>
</evidence>
<dbReference type="InterPro" id="IPR029058">
    <property type="entry name" value="AB_hydrolase_fold"/>
</dbReference>
<reference evidence="6 7" key="1">
    <citation type="journal article" date="2014" name="BMC Genomics">
        <title>Genome sequencing of four Aureobasidium pullulans varieties: biotechnological potential, stress tolerance, and description of new species.</title>
        <authorList>
            <person name="Gostin Ar C."/>
            <person name="Ohm R.A."/>
            <person name="Kogej T."/>
            <person name="Sonjak S."/>
            <person name="Turk M."/>
            <person name="Zajc J."/>
            <person name="Zalar P."/>
            <person name="Grube M."/>
            <person name="Sun H."/>
            <person name="Han J."/>
            <person name="Sharma A."/>
            <person name="Chiniquy J."/>
            <person name="Ngan C.Y."/>
            <person name="Lipzen A."/>
            <person name="Barry K."/>
            <person name="Grigoriev I.V."/>
            <person name="Gunde-Cimerman N."/>
        </authorList>
    </citation>
    <scope>NUCLEOTIDE SEQUENCE [LARGE SCALE GENOMIC DNA]</scope>
    <source>
        <strain evidence="6 7">CBS 147.97</strain>
    </source>
</reference>
<dbReference type="Gene3D" id="3.40.50.1820">
    <property type="entry name" value="alpha/beta hydrolase"/>
    <property type="match status" value="1"/>
</dbReference>
<name>A0A074WR90_9PEZI</name>
<dbReference type="Pfam" id="PF10230">
    <property type="entry name" value="LIDHydrolase"/>
    <property type="match status" value="1"/>
</dbReference>
<dbReference type="OrthoDB" id="448051at2759"/>
<keyword evidence="5" id="KW-0812">Transmembrane</keyword>
<feature type="transmembrane region" description="Helical" evidence="5">
    <location>
        <begin position="171"/>
        <end position="192"/>
    </location>
</feature>
<proteinExistence type="inferred from homology"/>
<dbReference type="EMBL" id="KL584705">
    <property type="protein sequence ID" value="KEQ75685.1"/>
    <property type="molecule type" value="Genomic_DNA"/>
</dbReference>
<dbReference type="PANTHER" id="PTHR13390">
    <property type="entry name" value="LIPASE"/>
    <property type="match status" value="1"/>
</dbReference>
<evidence type="ECO:0000256" key="4">
    <source>
        <dbReference type="ARBA" id="ARBA00022801"/>
    </source>
</evidence>
<evidence type="ECO:0008006" key="8">
    <source>
        <dbReference type="Google" id="ProtNLM"/>
    </source>
</evidence>
<keyword evidence="5" id="KW-0472">Membrane</keyword>
<organism evidence="6 7">
    <name type="scientific">Aureobasidium namibiae CBS 147.97</name>
    <dbReference type="NCBI Taxonomy" id="1043004"/>
    <lineage>
        <taxon>Eukaryota</taxon>
        <taxon>Fungi</taxon>
        <taxon>Dikarya</taxon>
        <taxon>Ascomycota</taxon>
        <taxon>Pezizomycotina</taxon>
        <taxon>Dothideomycetes</taxon>
        <taxon>Dothideomycetidae</taxon>
        <taxon>Dothideales</taxon>
        <taxon>Saccotheciaceae</taxon>
        <taxon>Aureobasidium</taxon>
    </lineage>
</organism>
<keyword evidence="5" id="KW-1133">Transmembrane helix</keyword>
<evidence type="ECO:0000256" key="2">
    <source>
        <dbReference type="ARBA" id="ARBA00008300"/>
    </source>
</evidence>
<feature type="transmembrane region" description="Helical" evidence="5">
    <location>
        <begin position="198"/>
        <end position="215"/>
    </location>
</feature>
<keyword evidence="3" id="KW-0551">Lipid droplet</keyword>